<dbReference type="EMBL" id="CAJZBQ010000040">
    <property type="protein sequence ID" value="CAG9326219.1"/>
    <property type="molecule type" value="Genomic_DNA"/>
</dbReference>
<dbReference type="AlphaFoldDB" id="A0AAU9JMJ7"/>
<protein>
    <submittedName>
        <fullName evidence="1">Uncharacterized protein</fullName>
    </submittedName>
</protein>
<keyword evidence="2" id="KW-1185">Reference proteome</keyword>
<accession>A0AAU9JMJ7</accession>
<dbReference type="Proteomes" id="UP001162131">
    <property type="component" value="Unassembled WGS sequence"/>
</dbReference>
<reference evidence="1" key="1">
    <citation type="submission" date="2021-09" db="EMBL/GenBank/DDBJ databases">
        <authorList>
            <consortium name="AG Swart"/>
            <person name="Singh M."/>
            <person name="Singh A."/>
            <person name="Seah K."/>
            <person name="Emmerich C."/>
        </authorList>
    </citation>
    <scope>NUCLEOTIDE SEQUENCE</scope>
    <source>
        <strain evidence="1">ATCC30299</strain>
    </source>
</reference>
<comment type="caution">
    <text evidence="1">The sequence shown here is derived from an EMBL/GenBank/DDBJ whole genome shotgun (WGS) entry which is preliminary data.</text>
</comment>
<gene>
    <name evidence="1" type="ORF">BSTOLATCC_MIC40650</name>
</gene>
<organism evidence="1 2">
    <name type="scientific">Blepharisma stoltei</name>
    <dbReference type="NCBI Taxonomy" id="1481888"/>
    <lineage>
        <taxon>Eukaryota</taxon>
        <taxon>Sar</taxon>
        <taxon>Alveolata</taxon>
        <taxon>Ciliophora</taxon>
        <taxon>Postciliodesmatophora</taxon>
        <taxon>Heterotrichea</taxon>
        <taxon>Heterotrichida</taxon>
        <taxon>Blepharismidae</taxon>
        <taxon>Blepharisma</taxon>
    </lineage>
</organism>
<evidence type="ECO:0000313" key="2">
    <source>
        <dbReference type="Proteomes" id="UP001162131"/>
    </source>
</evidence>
<name>A0AAU9JMJ7_9CILI</name>
<proteinExistence type="predicted"/>
<sequence length="83" mass="9880">MSLIKLAFDLFKYWIFFVARTLNPKKGVFNVFSSKHSQKYLYRRSMTKFKERKTSRQCNIIYKPIKLGLKVFLQLGACDFSSQ</sequence>
<evidence type="ECO:0000313" key="1">
    <source>
        <dbReference type="EMBL" id="CAG9326219.1"/>
    </source>
</evidence>